<protein>
    <submittedName>
        <fullName evidence="7">SulP family inorganic anion transporter</fullName>
    </submittedName>
</protein>
<dbReference type="Pfam" id="PF00916">
    <property type="entry name" value="Sulfate_transp"/>
    <property type="match status" value="1"/>
</dbReference>
<dbReference type="Gene3D" id="3.30.750.24">
    <property type="entry name" value="STAS domain"/>
    <property type="match status" value="1"/>
</dbReference>
<evidence type="ECO:0000256" key="4">
    <source>
        <dbReference type="ARBA" id="ARBA00023136"/>
    </source>
</evidence>
<feature type="transmembrane region" description="Helical" evidence="5">
    <location>
        <begin position="217"/>
        <end position="245"/>
    </location>
</feature>
<evidence type="ECO:0000256" key="5">
    <source>
        <dbReference type="SAM" id="Phobius"/>
    </source>
</evidence>
<feature type="transmembrane region" description="Helical" evidence="5">
    <location>
        <begin position="112"/>
        <end position="131"/>
    </location>
</feature>
<name>A0ABU1F9S3_9RHOB</name>
<comment type="caution">
    <text evidence="7">The sequence shown here is derived from an EMBL/GenBank/DDBJ whole genome shotgun (WGS) entry which is preliminary data.</text>
</comment>
<feature type="transmembrane region" description="Helical" evidence="5">
    <location>
        <begin position="265"/>
        <end position="289"/>
    </location>
</feature>
<dbReference type="PANTHER" id="PTHR11814">
    <property type="entry name" value="SULFATE TRANSPORTER"/>
    <property type="match status" value="1"/>
</dbReference>
<keyword evidence="4 5" id="KW-0472">Membrane</keyword>
<proteinExistence type="predicted"/>
<organism evidence="7 8">
    <name type="scientific">Ruixingdingia sedimenti</name>
    <dbReference type="NCBI Taxonomy" id="3073604"/>
    <lineage>
        <taxon>Bacteria</taxon>
        <taxon>Pseudomonadati</taxon>
        <taxon>Pseudomonadota</taxon>
        <taxon>Alphaproteobacteria</taxon>
        <taxon>Rhodobacterales</taxon>
        <taxon>Paracoccaceae</taxon>
        <taxon>Ruixingdingia</taxon>
    </lineage>
</organism>
<feature type="transmembrane region" description="Helical" evidence="5">
    <location>
        <begin position="344"/>
        <end position="374"/>
    </location>
</feature>
<evidence type="ECO:0000256" key="3">
    <source>
        <dbReference type="ARBA" id="ARBA00022989"/>
    </source>
</evidence>
<comment type="subcellular location">
    <subcellularLocation>
        <location evidence="1">Membrane</location>
        <topology evidence="1">Multi-pass membrane protein</topology>
    </subcellularLocation>
</comment>
<dbReference type="InterPro" id="IPR001902">
    <property type="entry name" value="SLC26A/SulP_fam"/>
</dbReference>
<dbReference type="Pfam" id="PF01740">
    <property type="entry name" value="STAS"/>
    <property type="match status" value="1"/>
</dbReference>
<dbReference type="EMBL" id="JAVKPH010000015">
    <property type="protein sequence ID" value="MDR5653620.1"/>
    <property type="molecule type" value="Genomic_DNA"/>
</dbReference>
<feature type="transmembrane region" description="Helical" evidence="5">
    <location>
        <begin position="138"/>
        <end position="159"/>
    </location>
</feature>
<dbReference type="SUPFAM" id="SSF52091">
    <property type="entry name" value="SpoIIaa-like"/>
    <property type="match status" value="1"/>
</dbReference>
<dbReference type="Proteomes" id="UP001247754">
    <property type="component" value="Unassembled WGS sequence"/>
</dbReference>
<feature type="transmembrane region" description="Helical" evidence="5">
    <location>
        <begin position="301"/>
        <end position="324"/>
    </location>
</feature>
<feature type="transmembrane region" description="Helical" evidence="5">
    <location>
        <begin position="66"/>
        <end position="82"/>
    </location>
</feature>
<evidence type="ECO:0000259" key="6">
    <source>
        <dbReference type="PROSITE" id="PS50801"/>
    </source>
</evidence>
<dbReference type="InterPro" id="IPR011547">
    <property type="entry name" value="SLC26A/SulP_dom"/>
</dbReference>
<accession>A0ABU1F9S3</accession>
<dbReference type="InterPro" id="IPR036513">
    <property type="entry name" value="STAS_dom_sf"/>
</dbReference>
<dbReference type="PROSITE" id="PS50801">
    <property type="entry name" value="STAS"/>
    <property type="match status" value="1"/>
</dbReference>
<evidence type="ECO:0000256" key="1">
    <source>
        <dbReference type="ARBA" id="ARBA00004141"/>
    </source>
</evidence>
<evidence type="ECO:0000256" key="2">
    <source>
        <dbReference type="ARBA" id="ARBA00022692"/>
    </source>
</evidence>
<gene>
    <name evidence="7" type="ORF">RGD00_13460</name>
</gene>
<evidence type="ECO:0000313" key="7">
    <source>
        <dbReference type="EMBL" id="MDR5653620.1"/>
    </source>
</evidence>
<keyword evidence="2 5" id="KW-0812">Transmembrane</keyword>
<evidence type="ECO:0000313" key="8">
    <source>
        <dbReference type="Proteomes" id="UP001247754"/>
    </source>
</evidence>
<feature type="domain" description="STAS" evidence="6">
    <location>
        <begin position="459"/>
        <end position="560"/>
    </location>
</feature>
<reference evidence="7 8" key="1">
    <citation type="submission" date="2023-09" db="EMBL/GenBank/DDBJ databases">
        <title>Xinfangfangia sedmenti sp. nov., isolated the sedment.</title>
        <authorList>
            <person name="Xu L."/>
        </authorList>
    </citation>
    <scope>NUCLEOTIDE SEQUENCE [LARGE SCALE GENOMIC DNA]</scope>
    <source>
        <strain evidence="7 8">LG-4</strain>
    </source>
</reference>
<dbReference type="InterPro" id="IPR002645">
    <property type="entry name" value="STAS_dom"/>
</dbReference>
<feature type="transmembrane region" description="Helical" evidence="5">
    <location>
        <begin position="40"/>
        <end position="60"/>
    </location>
</feature>
<feature type="transmembrane region" description="Helical" evidence="5">
    <location>
        <begin position="412"/>
        <end position="429"/>
    </location>
</feature>
<sequence>MYPNLSKAPPTAPTLAELYTPKLLTVLREGYDLARLRRDAVAGLTVAIVALPLSMAIAIASGATPAQGLVTAIIGGFLVSALGGSRYQIGGPAGAFIVLVAATVAQHGMDGLILATFLSGLMLAAAGALRLGTFVKFIPFPVTVGFTAGIAVIIFASQIKPLLGLTLAGAEPGPLAEKLPVLWAALPTVTPAAVAVSAGTVAVILGLKAARPHWPGMLVAVALAAAAAGGLGLPVATIGSQFGGIPNTLPMPHLPALTLARVVEVLPAALSFTLLGAIESLLSAVVADGMTGRRHRSNCELVAQGVANVGSALFGGFCVTGTIARTATNVRAGAHGPVAGMLHALFLLLFMLLAAPLAAYIPLAALAGVLAVVAWNMIEKPAIATLLRAGWGDAVVLGATFLLTVFRDLTEAIVVGFALGSVLFIHRMSRATAVETNSPFVAEDRADSPRGGEAPAQDPGVVVYRISGVFFFGAAASIGSVLDRISTDHRALVVDFAACPFLDSTGANTIEGLAHKAARQGVRLYVTGAAPDIRRVLLTHGVRPPQVIYLPAVADALEAEHTA</sequence>
<keyword evidence="8" id="KW-1185">Reference proteome</keyword>
<dbReference type="CDD" id="cd07042">
    <property type="entry name" value="STAS_SulP_like_sulfate_transporter"/>
    <property type="match status" value="1"/>
</dbReference>
<feature type="transmembrane region" description="Helical" evidence="5">
    <location>
        <begin position="179"/>
        <end position="205"/>
    </location>
</feature>
<dbReference type="RefSeq" id="WP_310457861.1">
    <property type="nucleotide sequence ID" value="NZ_JAVKPH010000015.1"/>
</dbReference>
<feature type="transmembrane region" description="Helical" evidence="5">
    <location>
        <begin position="386"/>
        <end position="406"/>
    </location>
</feature>
<keyword evidence="3 5" id="KW-1133">Transmembrane helix</keyword>